<evidence type="ECO:0000313" key="1">
    <source>
        <dbReference type="EMBL" id="CAK0850520.1"/>
    </source>
</evidence>
<keyword evidence="2" id="KW-1185">Reference proteome</keyword>
<name>A0ABN9TW59_9DINO</name>
<dbReference type="EMBL" id="CAUYUJ010015160">
    <property type="protein sequence ID" value="CAK0850520.1"/>
    <property type="molecule type" value="Genomic_DNA"/>
</dbReference>
<organism evidence="1 2">
    <name type="scientific">Prorocentrum cordatum</name>
    <dbReference type="NCBI Taxonomy" id="2364126"/>
    <lineage>
        <taxon>Eukaryota</taxon>
        <taxon>Sar</taxon>
        <taxon>Alveolata</taxon>
        <taxon>Dinophyceae</taxon>
        <taxon>Prorocentrales</taxon>
        <taxon>Prorocentraceae</taxon>
        <taxon>Prorocentrum</taxon>
    </lineage>
</organism>
<reference evidence="1" key="1">
    <citation type="submission" date="2023-10" db="EMBL/GenBank/DDBJ databases">
        <authorList>
            <person name="Chen Y."/>
            <person name="Shah S."/>
            <person name="Dougan E. K."/>
            <person name="Thang M."/>
            <person name="Chan C."/>
        </authorList>
    </citation>
    <scope>NUCLEOTIDE SEQUENCE [LARGE SCALE GENOMIC DNA]</scope>
</reference>
<protein>
    <submittedName>
        <fullName evidence="1">Uncharacterized protein</fullName>
    </submittedName>
</protein>
<comment type="caution">
    <text evidence="1">The sequence shown here is derived from an EMBL/GenBank/DDBJ whole genome shotgun (WGS) entry which is preliminary data.</text>
</comment>
<sequence>MATRSTRAATPRAAVAELQQCSFLSWSSAGSRGAADRIPEAAGCKLLGRHLISYESSRLLSSDPADKAATNDVLGSRAWWQDQPDRALSLSKAPEQSSDQYLGQSQFNVTAPCSLLGREGP</sequence>
<accession>A0ABN9TW59</accession>
<evidence type="ECO:0000313" key="2">
    <source>
        <dbReference type="Proteomes" id="UP001189429"/>
    </source>
</evidence>
<gene>
    <name evidence="1" type="ORF">PCOR1329_LOCUS42927</name>
</gene>
<proteinExistence type="predicted"/>
<dbReference type="Proteomes" id="UP001189429">
    <property type="component" value="Unassembled WGS sequence"/>
</dbReference>